<evidence type="ECO:0000259" key="3">
    <source>
        <dbReference type="PROSITE" id="PS50977"/>
    </source>
</evidence>
<proteinExistence type="predicted"/>
<dbReference type="STRING" id="1548.CSCA_1932"/>
<protein>
    <submittedName>
        <fullName evidence="4">Transcriptional regulator</fullName>
    </submittedName>
</protein>
<dbReference type="InterPro" id="IPR001647">
    <property type="entry name" value="HTH_TetR"/>
</dbReference>
<dbReference type="KEGG" id="csq:CSCA_1932"/>
<dbReference type="PANTHER" id="PTHR43479">
    <property type="entry name" value="ACREF/ENVCD OPERON REPRESSOR-RELATED"/>
    <property type="match status" value="1"/>
</dbReference>
<dbReference type="SUPFAM" id="SSF46689">
    <property type="entry name" value="Homeodomain-like"/>
    <property type="match status" value="1"/>
</dbReference>
<accession>A0A0E3M685</accession>
<dbReference type="RefSeq" id="WP_009064831.1">
    <property type="nucleotide sequence ID" value="NZ_CP009933.1"/>
</dbReference>
<evidence type="ECO:0000256" key="2">
    <source>
        <dbReference type="PROSITE-ProRule" id="PRU00335"/>
    </source>
</evidence>
<dbReference type="PRINTS" id="PR00455">
    <property type="entry name" value="HTHTETR"/>
</dbReference>
<feature type="DNA-binding region" description="H-T-H motif" evidence="2">
    <location>
        <begin position="36"/>
        <end position="55"/>
    </location>
</feature>
<dbReference type="InterPro" id="IPR050624">
    <property type="entry name" value="HTH-type_Tx_Regulator"/>
</dbReference>
<dbReference type="PROSITE" id="PS50977">
    <property type="entry name" value="HTH_TETR_2"/>
    <property type="match status" value="1"/>
</dbReference>
<evidence type="ECO:0000313" key="5">
    <source>
        <dbReference type="Proteomes" id="UP000033115"/>
    </source>
</evidence>
<feature type="domain" description="HTH tetR-type" evidence="3">
    <location>
        <begin position="13"/>
        <end position="73"/>
    </location>
</feature>
<organism evidence="4 5">
    <name type="scientific">Clostridium scatologenes</name>
    <dbReference type="NCBI Taxonomy" id="1548"/>
    <lineage>
        <taxon>Bacteria</taxon>
        <taxon>Bacillati</taxon>
        <taxon>Bacillota</taxon>
        <taxon>Clostridia</taxon>
        <taxon>Eubacteriales</taxon>
        <taxon>Clostridiaceae</taxon>
        <taxon>Clostridium</taxon>
    </lineage>
</organism>
<dbReference type="Gene3D" id="1.10.357.10">
    <property type="entry name" value="Tetracycline Repressor, domain 2"/>
    <property type="match status" value="1"/>
</dbReference>
<keyword evidence="5" id="KW-1185">Reference proteome</keyword>
<dbReference type="Pfam" id="PF00440">
    <property type="entry name" value="TetR_N"/>
    <property type="match status" value="1"/>
</dbReference>
<dbReference type="EMBL" id="CP009933">
    <property type="protein sequence ID" value="AKA69057.1"/>
    <property type="molecule type" value="Genomic_DNA"/>
</dbReference>
<dbReference type="AlphaFoldDB" id="A0A0E3M685"/>
<dbReference type="HOGENOM" id="CLU_069356_46_0_9"/>
<dbReference type="InterPro" id="IPR009057">
    <property type="entry name" value="Homeodomain-like_sf"/>
</dbReference>
<keyword evidence="1 2" id="KW-0238">DNA-binding</keyword>
<evidence type="ECO:0000313" key="4">
    <source>
        <dbReference type="EMBL" id="AKA69057.1"/>
    </source>
</evidence>
<dbReference type="PANTHER" id="PTHR43479:SF11">
    <property type="entry name" value="ACREF_ENVCD OPERON REPRESSOR-RELATED"/>
    <property type="match status" value="1"/>
</dbReference>
<sequence length="198" mass="22972">MNDVREPIQKRSIETKKKILDAGFALFCEKGYYKTNTIEIAKRAGISTGALYSYFKDKKQIYIAAFHDYLENISGHLLEKLSLQQPFSLASFVENWICYYIDLYADTSHALAQLRMMISEDTDINRHFSNFENEYFLKIKELLNKNGITQDDLFEKVYTCCILIDALRQEKSAFSHNGLDFNIFKDQVTKTVIVLLSS</sequence>
<dbReference type="GO" id="GO:0003677">
    <property type="term" value="F:DNA binding"/>
    <property type="evidence" value="ECO:0007669"/>
    <property type="project" value="UniProtKB-UniRule"/>
</dbReference>
<gene>
    <name evidence="4" type="ORF">CSCA_1932</name>
</gene>
<dbReference type="Proteomes" id="UP000033115">
    <property type="component" value="Chromosome"/>
</dbReference>
<reference evidence="4 5" key="1">
    <citation type="journal article" date="2015" name="J. Biotechnol.">
        <title>Complete genome sequence of a malodorant-producing acetogen, Clostridium scatologenes ATCC 25775(T).</title>
        <authorList>
            <person name="Zhu Z."/>
            <person name="Guo T."/>
            <person name="Zheng H."/>
            <person name="Song T."/>
            <person name="Ouyang P."/>
            <person name="Xie J."/>
        </authorList>
    </citation>
    <scope>NUCLEOTIDE SEQUENCE [LARGE SCALE GENOMIC DNA]</scope>
    <source>
        <strain evidence="4 5">ATCC 25775</strain>
    </source>
</reference>
<name>A0A0E3M685_CLOSL</name>
<evidence type="ECO:0000256" key="1">
    <source>
        <dbReference type="ARBA" id="ARBA00023125"/>
    </source>
</evidence>